<protein>
    <submittedName>
        <fullName evidence="3">Uncharacterized protein</fullName>
    </submittedName>
</protein>
<accession>A0A915MKN4</accession>
<evidence type="ECO:0000256" key="1">
    <source>
        <dbReference type="SAM" id="MobiDB-lite"/>
    </source>
</evidence>
<feature type="compositionally biased region" description="Polar residues" evidence="1">
    <location>
        <begin position="97"/>
        <end position="119"/>
    </location>
</feature>
<keyword evidence="2" id="KW-1185">Reference proteome</keyword>
<feature type="compositionally biased region" description="Acidic residues" evidence="1">
    <location>
        <begin position="76"/>
        <end position="87"/>
    </location>
</feature>
<proteinExistence type="predicted"/>
<dbReference type="Proteomes" id="UP000887561">
    <property type="component" value="Unplaced"/>
</dbReference>
<feature type="compositionally biased region" description="Polar residues" evidence="1">
    <location>
        <begin position="37"/>
        <end position="69"/>
    </location>
</feature>
<name>A0A915MKN4_MELJA</name>
<dbReference type="WBParaSite" id="scaffold399_cov200.g986">
    <property type="protein sequence ID" value="scaffold399_cov200.g986"/>
    <property type="gene ID" value="scaffold399_cov200.g986"/>
</dbReference>
<reference evidence="3" key="1">
    <citation type="submission" date="2022-11" db="UniProtKB">
        <authorList>
            <consortium name="WormBaseParasite"/>
        </authorList>
    </citation>
    <scope>IDENTIFICATION</scope>
</reference>
<feature type="compositionally biased region" description="Polar residues" evidence="1">
    <location>
        <begin position="158"/>
        <end position="175"/>
    </location>
</feature>
<feature type="region of interest" description="Disordered" evidence="1">
    <location>
        <begin position="1"/>
        <end position="119"/>
    </location>
</feature>
<evidence type="ECO:0000313" key="3">
    <source>
        <dbReference type="WBParaSite" id="scaffold399_cov200.g986"/>
    </source>
</evidence>
<evidence type="ECO:0000313" key="2">
    <source>
        <dbReference type="Proteomes" id="UP000887561"/>
    </source>
</evidence>
<feature type="region of interest" description="Disordered" evidence="1">
    <location>
        <begin position="158"/>
        <end position="196"/>
    </location>
</feature>
<organism evidence="2 3">
    <name type="scientific">Meloidogyne javanica</name>
    <name type="common">Root-knot nematode worm</name>
    <dbReference type="NCBI Taxonomy" id="6303"/>
    <lineage>
        <taxon>Eukaryota</taxon>
        <taxon>Metazoa</taxon>
        <taxon>Ecdysozoa</taxon>
        <taxon>Nematoda</taxon>
        <taxon>Chromadorea</taxon>
        <taxon>Rhabditida</taxon>
        <taxon>Tylenchina</taxon>
        <taxon>Tylenchomorpha</taxon>
        <taxon>Tylenchoidea</taxon>
        <taxon>Meloidogynidae</taxon>
        <taxon>Meloidogyninae</taxon>
        <taxon>Meloidogyne</taxon>
        <taxon>Meloidogyne incognita group</taxon>
    </lineage>
</organism>
<dbReference type="AlphaFoldDB" id="A0A915MKN4"/>
<sequence length="196" mass="21617">MVQSQHQKQKSLVGEQPNNNTNNNSETAPLGEDKYQQSKTQIKQPLTCINENIPQKEITTTQRPETIKQNEAIPIIDEDESPEELNIDQDISKDSCAHSTPSGSDFNKSASENVFDTPKNSLCSSAKKMLPQTSTPITSNTLLSDQALNEFDLDRLFETSSIQSPPHSAQGTMYNNLPFESEHAGDTAKSTSCLET</sequence>